<dbReference type="GO" id="GO:0110001">
    <property type="term" value="C:toxin-antitoxin complex"/>
    <property type="evidence" value="ECO:0007669"/>
    <property type="project" value="InterPro"/>
</dbReference>
<evidence type="ECO:0000256" key="6">
    <source>
        <dbReference type="ARBA" id="ARBA00024207"/>
    </source>
</evidence>
<dbReference type="AlphaFoldDB" id="A0A2T1DJY1"/>
<keyword evidence="2" id="KW-1277">Toxin-antitoxin system</keyword>
<dbReference type="GO" id="GO:0016787">
    <property type="term" value="F:hydrolase activity"/>
    <property type="evidence" value="ECO:0007669"/>
    <property type="project" value="UniProtKB-KW"/>
</dbReference>
<evidence type="ECO:0000256" key="4">
    <source>
        <dbReference type="ARBA" id="ARBA00022741"/>
    </source>
</evidence>
<reference evidence="7 8" key="2">
    <citation type="submission" date="2018-03" db="EMBL/GenBank/DDBJ databases">
        <title>The ancient ancestry and fast evolution of plastids.</title>
        <authorList>
            <person name="Moore K.R."/>
            <person name="Magnabosco C."/>
            <person name="Momper L."/>
            <person name="Gold D.A."/>
            <person name="Bosak T."/>
            <person name="Fournier G.P."/>
        </authorList>
    </citation>
    <scope>NUCLEOTIDE SEQUENCE [LARGE SCALE GENOMIC DNA]</scope>
    <source>
        <strain evidence="7 8">ULC007</strain>
    </source>
</reference>
<evidence type="ECO:0000256" key="2">
    <source>
        <dbReference type="ARBA" id="ARBA00022649"/>
    </source>
</evidence>
<dbReference type="Pfam" id="PF01934">
    <property type="entry name" value="HepT-like"/>
    <property type="match status" value="1"/>
</dbReference>
<name>A0A2T1DJY1_9CYAN</name>
<dbReference type="EMBL" id="PVWG01000004">
    <property type="protein sequence ID" value="PSB20809.1"/>
    <property type="molecule type" value="Genomic_DNA"/>
</dbReference>
<evidence type="ECO:0000256" key="5">
    <source>
        <dbReference type="ARBA" id="ARBA00022801"/>
    </source>
</evidence>
<dbReference type="PANTHER" id="PTHR34139:SF1">
    <property type="entry name" value="RNASE MJ1380-RELATED"/>
    <property type="match status" value="1"/>
</dbReference>
<comment type="caution">
    <text evidence="7">The sequence shown here is derived from an EMBL/GenBank/DDBJ whole genome shotgun (WGS) entry which is preliminary data.</text>
</comment>
<sequence length="118" mass="13621">MTRRQVEDYLQDILDAVAAIEQFTTGVEFEVFSQSLEKVFAVSRAIEIIGEAVKRIPNSVRSQYPDVPWRDIAGMRDKLIHDYFNTDVEIIWKAVQEDVPQLKILISKVLKDVTKKPE</sequence>
<gene>
    <name evidence="7" type="ORF">C7B65_05195</name>
</gene>
<dbReference type="InterPro" id="IPR051813">
    <property type="entry name" value="HepT_RNase_toxin"/>
</dbReference>
<accession>A0A2T1DJY1</accession>
<dbReference type="GO" id="GO:0000166">
    <property type="term" value="F:nucleotide binding"/>
    <property type="evidence" value="ECO:0007669"/>
    <property type="project" value="UniProtKB-KW"/>
</dbReference>
<dbReference type="PANTHER" id="PTHR34139">
    <property type="entry name" value="UPF0331 PROTEIN MJ0127"/>
    <property type="match status" value="1"/>
</dbReference>
<dbReference type="GO" id="GO:0004540">
    <property type="term" value="F:RNA nuclease activity"/>
    <property type="evidence" value="ECO:0007669"/>
    <property type="project" value="InterPro"/>
</dbReference>
<keyword evidence="5" id="KW-0378">Hydrolase</keyword>
<keyword evidence="8" id="KW-1185">Reference proteome</keyword>
<evidence type="ECO:0000256" key="1">
    <source>
        <dbReference type="ARBA" id="ARBA00022553"/>
    </source>
</evidence>
<evidence type="ECO:0000256" key="3">
    <source>
        <dbReference type="ARBA" id="ARBA00022722"/>
    </source>
</evidence>
<organism evidence="7 8">
    <name type="scientific">Phormidesmis priestleyi ULC007</name>
    <dbReference type="NCBI Taxonomy" id="1920490"/>
    <lineage>
        <taxon>Bacteria</taxon>
        <taxon>Bacillati</taxon>
        <taxon>Cyanobacteriota</taxon>
        <taxon>Cyanophyceae</taxon>
        <taxon>Leptolyngbyales</taxon>
        <taxon>Leptolyngbyaceae</taxon>
        <taxon>Phormidesmis</taxon>
    </lineage>
</organism>
<keyword evidence="4" id="KW-0547">Nucleotide-binding</keyword>
<dbReference type="InterPro" id="IPR008201">
    <property type="entry name" value="HepT-like"/>
</dbReference>
<dbReference type="Gene3D" id="1.20.120.580">
    <property type="entry name" value="bsu32300-like"/>
    <property type="match status" value="1"/>
</dbReference>
<dbReference type="InterPro" id="IPR037038">
    <property type="entry name" value="HepT-like_sf"/>
</dbReference>
<dbReference type="RefSeq" id="WP_073070529.1">
    <property type="nucleotide sequence ID" value="NZ_MPPI01000008.1"/>
</dbReference>
<dbReference type="STRING" id="1920490.GCA_001895925_03421"/>
<evidence type="ECO:0000313" key="7">
    <source>
        <dbReference type="EMBL" id="PSB20809.1"/>
    </source>
</evidence>
<dbReference type="OrthoDB" id="9810538at2"/>
<keyword evidence="1" id="KW-0597">Phosphoprotein</keyword>
<keyword evidence="3" id="KW-0540">Nuclease</keyword>
<dbReference type="Proteomes" id="UP000238634">
    <property type="component" value="Unassembled WGS sequence"/>
</dbReference>
<proteinExistence type="inferred from homology"/>
<comment type="similarity">
    <text evidence="6">Belongs to the HepT RNase toxin family.</text>
</comment>
<reference evidence="7 8" key="1">
    <citation type="submission" date="2018-02" db="EMBL/GenBank/DDBJ databases">
        <authorList>
            <person name="Cohen D.B."/>
            <person name="Kent A.D."/>
        </authorList>
    </citation>
    <scope>NUCLEOTIDE SEQUENCE [LARGE SCALE GENOMIC DNA]</scope>
    <source>
        <strain evidence="7 8">ULC007</strain>
    </source>
</reference>
<evidence type="ECO:0000313" key="8">
    <source>
        <dbReference type="Proteomes" id="UP000238634"/>
    </source>
</evidence>
<protein>
    <submittedName>
        <fullName evidence="7">DUF86 domain-containing protein</fullName>
    </submittedName>
</protein>